<protein>
    <submittedName>
        <fullName evidence="2">Uncharacterized protein</fullName>
    </submittedName>
</protein>
<keyword evidence="3" id="KW-1185">Reference proteome</keyword>
<dbReference type="RefSeq" id="WP_305977609.1">
    <property type="nucleotide sequence ID" value="NZ_JAPJDZ010000176.1"/>
</dbReference>
<evidence type="ECO:0000313" key="2">
    <source>
        <dbReference type="EMBL" id="MDP5138488.1"/>
    </source>
</evidence>
<accession>A0ABT9I513</accession>
<keyword evidence="1" id="KW-0732">Signal</keyword>
<proteinExistence type="predicted"/>
<gene>
    <name evidence="2" type="ORF">ORJ04_21300</name>
</gene>
<organism evidence="2 3">
    <name type="scientific">Rheinheimera baltica</name>
    <dbReference type="NCBI Taxonomy" id="67576"/>
    <lineage>
        <taxon>Bacteria</taxon>
        <taxon>Pseudomonadati</taxon>
        <taxon>Pseudomonadota</taxon>
        <taxon>Gammaproteobacteria</taxon>
        <taxon>Chromatiales</taxon>
        <taxon>Chromatiaceae</taxon>
        <taxon>Rheinheimera</taxon>
    </lineage>
</organism>
<feature type="chain" id="PRO_5046744974" evidence="1">
    <location>
        <begin position="20"/>
        <end position="254"/>
    </location>
</feature>
<name>A0ABT9I513_9GAMM</name>
<sequence>MTFRSIFSLIALMPTFVLASDWRFENESDGFTDTTIQTAMYSTGDALAVIRCKNGNLDMLFGVNEYIGGDFSDVRVRFDKGDVQTYKWDLSTTGKAVFARADAFVELVRGFAKAEEMLLEVTKYTGTKFQRKISLIGITEPLSKVLKACPVEDNRISQAEYDEITSGVSAAIKKDNYKDKGPKSVKCAKEMLAYLGYPLKDMRPKWTREYFEQLKLFAQKNSGLSDWKVTSPYSLAVEKNPEFKEKCGYLRGFD</sequence>
<comment type="caution">
    <text evidence="2">The sequence shown here is derived from an EMBL/GenBank/DDBJ whole genome shotgun (WGS) entry which is preliminary data.</text>
</comment>
<dbReference type="Proteomes" id="UP001231109">
    <property type="component" value="Unassembled WGS sequence"/>
</dbReference>
<evidence type="ECO:0000313" key="3">
    <source>
        <dbReference type="Proteomes" id="UP001231109"/>
    </source>
</evidence>
<dbReference type="EMBL" id="JAPJDZ010000176">
    <property type="protein sequence ID" value="MDP5138488.1"/>
    <property type="molecule type" value="Genomic_DNA"/>
</dbReference>
<feature type="signal peptide" evidence="1">
    <location>
        <begin position="1"/>
        <end position="19"/>
    </location>
</feature>
<reference evidence="2 3" key="1">
    <citation type="submission" date="2022-11" db="EMBL/GenBank/DDBJ databases">
        <title>Viruses from the air-sea interface of a natural surface slick.</title>
        <authorList>
            <person name="Rahlff J."/>
            <person name="Holmfeldt K."/>
        </authorList>
    </citation>
    <scope>NUCLEOTIDE SEQUENCE [LARGE SCALE GENOMIC DNA]</scope>
    <source>
        <strain evidence="2 3">SMS4</strain>
    </source>
</reference>
<evidence type="ECO:0000256" key="1">
    <source>
        <dbReference type="SAM" id="SignalP"/>
    </source>
</evidence>